<evidence type="ECO:0000313" key="2">
    <source>
        <dbReference type="EMBL" id="CAL6044891.1"/>
    </source>
</evidence>
<keyword evidence="3" id="KW-1185">Reference proteome</keyword>
<gene>
    <name evidence="2" type="ORF">HINF_LOCUS40773</name>
    <name evidence="1" type="ORF">HINF_LOCUS51367</name>
</gene>
<reference evidence="2 3" key="2">
    <citation type="submission" date="2024-07" db="EMBL/GenBank/DDBJ databases">
        <authorList>
            <person name="Akdeniz Z."/>
        </authorList>
    </citation>
    <scope>NUCLEOTIDE SEQUENCE [LARGE SCALE GENOMIC DNA]</scope>
</reference>
<dbReference type="Proteomes" id="UP001642409">
    <property type="component" value="Unassembled WGS sequence"/>
</dbReference>
<sequence length="154" mass="17335">MLEARSFTKQTLLGSSEPSQRCSAKFTSAPWCIVSRLPLEVISLISSRLQVTRRSYSVCVCVSLSVSTLYNKLADAVFRLVRLLVSVVLRSFNTNPRCTNIQKSISLPKRRTEPGSLKSNSERSSVKIACNTENIQWRVQRELVQNCGAPRLMR</sequence>
<comment type="caution">
    <text evidence="1">The sequence shown here is derived from an EMBL/GenBank/DDBJ whole genome shotgun (WGS) entry which is preliminary data.</text>
</comment>
<dbReference type="EMBL" id="CAXDID020000162">
    <property type="protein sequence ID" value="CAL6044891.1"/>
    <property type="molecule type" value="Genomic_DNA"/>
</dbReference>
<accession>A0AA86QZV6</accession>
<name>A0AA86QZV6_9EUKA</name>
<reference evidence="1" key="1">
    <citation type="submission" date="2023-06" db="EMBL/GenBank/DDBJ databases">
        <authorList>
            <person name="Kurt Z."/>
        </authorList>
    </citation>
    <scope>NUCLEOTIDE SEQUENCE</scope>
</reference>
<dbReference type="EMBL" id="CATOUU010000970">
    <property type="protein sequence ID" value="CAI9963722.1"/>
    <property type="molecule type" value="Genomic_DNA"/>
</dbReference>
<evidence type="ECO:0000313" key="1">
    <source>
        <dbReference type="EMBL" id="CAI9963722.1"/>
    </source>
</evidence>
<proteinExistence type="predicted"/>
<evidence type="ECO:0000313" key="3">
    <source>
        <dbReference type="Proteomes" id="UP001642409"/>
    </source>
</evidence>
<dbReference type="AlphaFoldDB" id="A0AA86QZV6"/>
<protein>
    <submittedName>
        <fullName evidence="2">Hypothetical_protein</fullName>
    </submittedName>
</protein>
<organism evidence="1">
    <name type="scientific">Hexamita inflata</name>
    <dbReference type="NCBI Taxonomy" id="28002"/>
    <lineage>
        <taxon>Eukaryota</taxon>
        <taxon>Metamonada</taxon>
        <taxon>Diplomonadida</taxon>
        <taxon>Hexamitidae</taxon>
        <taxon>Hexamitinae</taxon>
        <taxon>Hexamita</taxon>
    </lineage>
</organism>